<feature type="region of interest" description="Disordered" evidence="1">
    <location>
        <begin position="231"/>
        <end position="251"/>
    </location>
</feature>
<proteinExistence type="predicted"/>
<organism evidence="2">
    <name type="scientific">Ditylum brightwellii</name>
    <dbReference type="NCBI Taxonomy" id="49249"/>
    <lineage>
        <taxon>Eukaryota</taxon>
        <taxon>Sar</taxon>
        <taxon>Stramenopiles</taxon>
        <taxon>Ochrophyta</taxon>
        <taxon>Bacillariophyta</taxon>
        <taxon>Mediophyceae</taxon>
        <taxon>Lithodesmiophycidae</taxon>
        <taxon>Lithodesmiales</taxon>
        <taxon>Lithodesmiaceae</taxon>
        <taxon>Ditylum</taxon>
    </lineage>
</organism>
<accession>A0A6V2QN59</accession>
<dbReference type="AlphaFoldDB" id="A0A6V2QN59"/>
<protein>
    <submittedName>
        <fullName evidence="2">Uncharacterized protein</fullName>
    </submittedName>
</protein>
<gene>
    <name evidence="2" type="ORF">DBRI1063_LOCUS20523</name>
</gene>
<sequence length="251" mass="25674">MASNFSLDDEDDKRRGSSLFASSGGNATSMTHDSSQGGNGRDSGGAALLVDFPGSDDEGGYDESDDEGGHPLGFKSKSDSGRAAPSQGKGANNAGYGSGAPPPGSYSGGRIPVSTSGIGSAPVMINSTAVAASVAPRLGPPPSNEPTRDARRHSFAMKPVAMGGLGGLIDFDDSDYEDSDDDDGPPPVPMPYRDQNRLSGSNPAATGGPDHRPMVGGFAAAAYEAAREYHYKSQGRQVAGHQTRPKPPSYP</sequence>
<dbReference type="EMBL" id="HBGN01031791">
    <property type="protein sequence ID" value="CAD9348636.1"/>
    <property type="molecule type" value="Transcribed_RNA"/>
</dbReference>
<feature type="region of interest" description="Disordered" evidence="1">
    <location>
        <begin position="1"/>
        <end position="120"/>
    </location>
</feature>
<evidence type="ECO:0000256" key="1">
    <source>
        <dbReference type="SAM" id="MobiDB-lite"/>
    </source>
</evidence>
<feature type="region of interest" description="Disordered" evidence="1">
    <location>
        <begin position="134"/>
        <end position="215"/>
    </location>
</feature>
<name>A0A6V2QN59_9STRA</name>
<feature type="compositionally biased region" description="Polar residues" evidence="1">
    <location>
        <begin position="19"/>
        <end position="36"/>
    </location>
</feature>
<feature type="compositionally biased region" description="Acidic residues" evidence="1">
    <location>
        <begin position="170"/>
        <end position="184"/>
    </location>
</feature>
<feature type="compositionally biased region" description="Acidic residues" evidence="1">
    <location>
        <begin position="54"/>
        <end position="66"/>
    </location>
</feature>
<evidence type="ECO:0000313" key="2">
    <source>
        <dbReference type="EMBL" id="CAD9348636.1"/>
    </source>
</evidence>
<reference evidence="2" key="1">
    <citation type="submission" date="2021-01" db="EMBL/GenBank/DDBJ databases">
        <authorList>
            <person name="Corre E."/>
            <person name="Pelletier E."/>
            <person name="Niang G."/>
            <person name="Scheremetjew M."/>
            <person name="Finn R."/>
            <person name="Kale V."/>
            <person name="Holt S."/>
            <person name="Cochrane G."/>
            <person name="Meng A."/>
            <person name="Brown T."/>
            <person name="Cohen L."/>
        </authorList>
    </citation>
    <scope>NUCLEOTIDE SEQUENCE</scope>
    <source>
        <strain evidence="2">Pop2</strain>
    </source>
</reference>